<evidence type="ECO:0000259" key="8">
    <source>
        <dbReference type="Pfam" id="PF04055"/>
    </source>
</evidence>
<keyword evidence="5" id="KW-0408">Iron</keyword>
<dbReference type="NCBIfam" id="TIGR04085">
    <property type="entry name" value="rSAM_more_4Fe4S"/>
    <property type="match status" value="1"/>
</dbReference>
<evidence type="ECO:0000256" key="3">
    <source>
        <dbReference type="ARBA" id="ARBA00022691"/>
    </source>
</evidence>
<dbReference type="InterPro" id="IPR023867">
    <property type="entry name" value="Sulphatase_maturase_rSAM"/>
</dbReference>
<evidence type="ECO:0000256" key="6">
    <source>
        <dbReference type="ARBA" id="ARBA00023014"/>
    </source>
</evidence>
<evidence type="ECO:0000313" key="9">
    <source>
        <dbReference type="EMBL" id="QAT61440.1"/>
    </source>
</evidence>
<dbReference type="SFLD" id="SFLDS00029">
    <property type="entry name" value="Radical_SAM"/>
    <property type="match status" value="1"/>
</dbReference>
<dbReference type="OrthoDB" id="1737006at2"/>
<dbReference type="Pfam" id="PF04055">
    <property type="entry name" value="Radical_SAM"/>
    <property type="match status" value="1"/>
</dbReference>
<feature type="domain" description="Radical SAM core" evidence="8">
    <location>
        <begin position="49"/>
        <end position="189"/>
    </location>
</feature>
<dbReference type="NCBIfam" id="TIGR04115">
    <property type="entry name" value="rSAM_Cxxx_rpt"/>
    <property type="match status" value="1"/>
</dbReference>
<evidence type="ECO:0000256" key="5">
    <source>
        <dbReference type="ARBA" id="ARBA00023004"/>
    </source>
</evidence>
<dbReference type="GO" id="GO:0046872">
    <property type="term" value="F:metal ion binding"/>
    <property type="evidence" value="ECO:0007669"/>
    <property type="project" value="UniProtKB-KW"/>
</dbReference>
<evidence type="ECO:0000256" key="4">
    <source>
        <dbReference type="ARBA" id="ARBA00022723"/>
    </source>
</evidence>
<dbReference type="NCBIfam" id="TIGR04119">
    <property type="entry name" value="CXXX_matur"/>
    <property type="match status" value="1"/>
</dbReference>
<keyword evidence="4" id="KW-0479">Metal-binding</keyword>
<dbReference type="Proteomes" id="UP000287969">
    <property type="component" value="Chromosome"/>
</dbReference>
<dbReference type="KEGG" id="spoa:EQM13_07540"/>
<dbReference type="InterPro" id="IPR007197">
    <property type="entry name" value="rSAM"/>
</dbReference>
<dbReference type="GO" id="GO:0051539">
    <property type="term" value="F:4 iron, 4 sulfur cluster binding"/>
    <property type="evidence" value="ECO:0007669"/>
    <property type="project" value="UniProtKB-KW"/>
</dbReference>
<dbReference type="Gene3D" id="3.20.20.70">
    <property type="entry name" value="Aldolase class I"/>
    <property type="match status" value="1"/>
</dbReference>
<accession>A0A410QBX2</accession>
<dbReference type="CDD" id="cd01335">
    <property type="entry name" value="Radical_SAM"/>
    <property type="match status" value="1"/>
</dbReference>
<dbReference type="EMBL" id="CP035282">
    <property type="protein sequence ID" value="QAT61440.1"/>
    <property type="molecule type" value="Genomic_DNA"/>
</dbReference>
<keyword evidence="2" id="KW-0004">4Fe-4S</keyword>
<reference evidence="10" key="1">
    <citation type="submission" date="2019-01" db="EMBL/GenBank/DDBJ databases">
        <title>Draft genomes of a novel of Sporanaerobacter strains.</title>
        <authorList>
            <person name="Ma S."/>
        </authorList>
    </citation>
    <scope>NUCLEOTIDE SEQUENCE [LARGE SCALE GENOMIC DNA]</scope>
    <source>
        <strain evidence="10">NJN-17</strain>
    </source>
</reference>
<dbReference type="PROSITE" id="PS01305">
    <property type="entry name" value="MOAA_NIFB_PQQE"/>
    <property type="match status" value="1"/>
</dbReference>
<dbReference type="InterPro" id="IPR026401">
    <property type="entry name" value="CXXX_matur"/>
</dbReference>
<proteinExistence type="inferred from homology"/>
<evidence type="ECO:0000256" key="2">
    <source>
        <dbReference type="ARBA" id="ARBA00022485"/>
    </source>
</evidence>
<sequence>MITLQFLGFICLQKNNKLQGVNQVNKKSYSVGTTDKSWKGNNVQSITFIVTNDCNLRCKYCYITHKSSNKRMNFSVAKDFIDYLLASGNERFSEAVILEFIGGEPFLEVELIDRICDYFKLSAYKLDHPWYWNYRISICTNGVNYSSESVQKFIAKNFNKISVSITLDGTKEKHDLQRVFPDGTGSYDIINKNVDLWLSQFSGSTKVTFASDDLPFLKDSIISLWNRGIKTVNSNVVFENVWKEGDDKVLEDQLVELADYVLDNELYNKDLICSFFDDNIGYPYTEKDFDSTYCGAGKMMALSPDGKIYPCLRYYGYSLNNHEEWPVGNIKEGVDMEKVRPFMLASNRLQSDEECLNCEIATGCAFCQGFDYDVAKTPTNFYRAKYICKMHKARVRANEYYFARLFNRYGIERPERPGYSKKLYFMLSDDYVSYCTYDNKNGFTHRMDKDSVLNGLKFARHNFYKPVFVHSNSRFDFENSKDCEGYDILHIIPARYVGEGKKQGLKRIIPVYNKENLTWDNFGFDNVILNIAETEINSLYDCVKSLLPKVSRINLNITDISKNFDEKMYAAQMKRLKELVMDMVKKQGIFKEISLLTDILFINSHDNCMAGDKTFVLSPEENIYTCCGVYSNESENNIGNIEEGITVDYDFRLYKTKNSNICRLCDAYQCRDCIYVNKLYTKEVNVSPSFQCRKSYIERSVSSALLNDLKDLSVFHNYINGKEIKDLGFLDPIAAFLEINGQGQSYYRYKKA</sequence>
<keyword evidence="10" id="KW-1185">Reference proteome</keyword>
<dbReference type="InterPro" id="IPR000385">
    <property type="entry name" value="MoaA_NifB_PqqE_Fe-S-bd_CS"/>
</dbReference>
<comment type="similarity">
    <text evidence="7">Belongs to the radical SAM superfamily. Anaerobic sulfatase-maturating enzyme family.</text>
</comment>
<evidence type="ECO:0000256" key="1">
    <source>
        <dbReference type="ARBA" id="ARBA00001966"/>
    </source>
</evidence>
<dbReference type="InterPro" id="IPR058240">
    <property type="entry name" value="rSAM_sf"/>
</dbReference>
<organism evidence="9 10">
    <name type="scientific">Acidilutibacter cellobiosedens</name>
    <dbReference type="NCBI Taxonomy" id="2507161"/>
    <lineage>
        <taxon>Bacteria</taxon>
        <taxon>Bacillati</taxon>
        <taxon>Bacillota</taxon>
        <taxon>Tissierellia</taxon>
        <taxon>Tissierellales</taxon>
        <taxon>Acidilutibacteraceae</taxon>
        <taxon>Acidilutibacter</taxon>
    </lineage>
</organism>
<dbReference type="SUPFAM" id="SSF102114">
    <property type="entry name" value="Radical SAM enzymes"/>
    <property type="match status" value="1"/>
</dbReference>
<dbReference type="SFLD" id="SFLDG01386">
    <property type="entry name" value="main_SPASM_domain-containing"/>
    <property type="match status" value="1"/>
</dbReference>
<keyword evidence="6" id="KW-0411">Iron-sulfur</keyword>
<protein>
    <submittedName>
        <fullName evidence="9">Radical SAM peptide maturase, CXXX-repeat target family</fullName>
    </submittedName>
</protein>
<evidence type="ECO:0000313" key="10">
    <source>
        <dbReference type="Proteomes" id="UP000287969"/>
    </source>
</evidence>
<dbReference type="AlphaFoldDB" id="A0A410QBX2"/>
<dbReference type="SFLD" id="SFLDG01384">
    <property type="entry name" value="thioether_bond_formation_requi"/>
    <property type="match status" value="1"/>
</dbReference>
<keyword evidence="3" id="KW-0949">S-adenosyl-L-methionine</keyword>
<dbReference type="InterPro" id="IPR026412">
    <property type="entry name" value="rSAM_Cxxx_rpt"/>
</dbReference>
<name>A0A410QBX2_9FIRM</name>
<gene>
    <name evidence="9" type="ORF">EQM13_07540</name>
</gene>
<dbReference type="GO" id="GO:0016491">
    <property type="term" value="F:oxidoreductase activity"/>
    <property type="evidence" value="ECO:0007669"/>
    <property type="project" value="InterPro"/>
</dbReference>
<dbReference type="PANTHER" id="PTHR43273">
    <property type="entry name" value="ANAEROBIC SULFATASE-MATURATING ENZYME HOMOLOG ASLB-RELATED"/>
    <property type="match status" value="1"/>
</dbReference>
<comment type="cofactor">
    <cofactor evidence="1">
        <name>[4Fe-4S] cluster</name>
        <dbReference type="ChEBI" id="CHEBI:49883"/>
    </cofactor>
</comment>
<dbReference type="InterPro" id="IPR013785">
    <property type="entry name" value="Aldolase_TIM"/>
</dbReference>
<dbReference type="PANTHER" id="PTHR43273:SF3">
    <property type="entry name" value="ANAEROBIC SULFATASE-MATURATING ENZYME HOMOLOG ASLB-RELATED"/>
    <property type="match status" value="1"/>
</dbReference>
<dbReference type="InterPro" id="IPR023885">
    <property type="entry name" value="4Fe4S-binding_SPASM_dom"/>
</dbReference>
<evidence type="ECO:0000256" key="7">
    <source>
        <dbReference type="ARBA" id="ARBA00023601"/>
    </source>
</evidence>
<dbReference type="SFLD" id="SFLDG01067">
    <property type="entry name" value="SPASM/twitch_domain_containing"/>
    <property type="match status" value="1"/>
</dbReference>